<proteinExistence type="predicted"/>
<feature type="active site" description="Proton acceptor" evidence="5">
    <location>
        <position position="279"/>
    </location>
</feature>
<dbReference type="PIRSF" id="PIRSF000171">
    <property type="entry name" value="SDHA_APRA_LASPO"/>
    <property type="match status" value="1"/>
</dbReference>
<organism evidence="9 10">
    <name type="scientific">Pseudoflavonifractor capillosus</name>
    <dbReference type="NCBI Taxonomy" id="106588"/>
    <lineage>
        <taxon>Bacteria</taxon>
        <taxon>Bacillati</taxon>
        <taxon>Bacillota</taxon>
        <taxon>Clostridia</taxon>
        <taxon>Eubacteriales</taxon>
        <taxon>Oscillospiraceae</taxon>
        <taxon>Pseudoflavonifractor</taxon>
    </lineage>
</organism>
<protein>
    <submittedName>
        <fullName evidence="9">FAD-dependent oxidoreductase</fullName>
    </submittedName>
</protein>
<evidence type="ECO:0000313" key="9">
    <source>
        <dbReference type="EMBL" id="HJG86062.1"/>
    </source>
</evidence>
<dbReference type="InterPro" id="IPR036188">
    <property type="entry name" value="FAD/NAD-bd_sf"/>
</dbReference>
<dbReference type="Gene3D" id="3.50.50.60">
    <property type="entry name" value="FAD/NAD(P)-binding domain"/>
    <property type="match status" value="1"/>
</dbReference>
<keyword evidence="3" id="KW-0274">FAD</keyword>
<dbReference type="RefSeq" id="WP_295368170.1">
    <property type="nucleotide sequence ID" value="NZ_DYUC01000025.1"/>
</dbReference>
<evidence type="ECO:0000259" key="8">
    <source>
        <dbReference type="Pfam" id="PF02910"/>
    </source>
</evidence>
<reference evidence="9" key="2">
    <citation type="submission" date="2021-09" db="EMBL/GenBank/DDBJ databases">
        <authorList>
            <person name="Gilroy R."/>
        </authorList>
    </citation>
    <scope>NUCLEOTIDE SEQUENCE</scope>
    <source>
        <strain evidence="9">CHK179-5677</strain>
    </source>
</reference>
<evidence type="ECO:0000256" key="6">
    <source>
        <dbReference type="SAM" id="MobiDB-lite"/>
    </source>
</evidence>
<evidence type="ECO:0000313" key="10">
    <source>
        <dbReference type="Proteomes" id="UP000760668"/>
    </source>
</evidence>
<feature type="domain" description="FAD-dependent oxidoreductase 2 FAD-binding" evidence="7">
    <location>
        <begin position="9"/>
        <end position="382"/>
    </location>
</feature>
<dbReference type="FunFam" id="3.90.700.10:FF:000005">
    <property type="entry name" value="Succinate dehydrogenase flavoprotein subunit"/>
    <property type="match status" value="1"/>
</dbReference>
<feature type="domain" description="Fumarate reductase/succinate dehydrogenase flavoprotein-like C-terminal" evidence="8">
    <location>
        <begin position="435"/>
        <end position="518"/>
    </location>
</feature>
<keyword evidence="4" id="KW-0560">Oxidoreductase</keyword>
<dbReference type="PANTHER" id="PTHR11632:SF51">
    <property type="entry name" value="SUCCINATE DEHYDROGENASE [UBIQUINONE] FLAVOPROTEIN SUBUNIT, MITOCHONDRIAL"/>
    <property type="match status" value="1"/>
</dbReference>
<dbReference type="Pfam" id="PF00890">
    <property type="entry name" value="FAD_binding_2"/>
    <property type="match status" value="1"/>
</dbReference>
<dbReference type="Proteomes" id="UP000760668">
    <property type="component" value="Unassembled WGS sequence"/>
</dbReference>
<dbReference type="SUPFAM" id="SSF46977">
    <property type="entry name" value="Succinate dehydrogenase/fumarate reductase flavoprotein C-terminal domain"/>
    <property type="match status" value="1"/>
</dbReference>
<dbReference type="Gene3D" id="3.90.700.10">
    <property type="entry name" value="Succinate dehydrogenase/fumarate reductase flavoprotein, catalytic domain"/>
    <property type="match status" value="1"/>
</dbReference>
<comment type="caution">
    <text evidence="9">The sequence shown here is derived from an EMBL/GenBank/DDBJ whole genome shotgun (WGS) entry which is preliminary data.</text>
</comment>
<dbReference type="InterPro" id="IPR037099">
    <property type="entry name" value="Fum_R/Succ_DH_flav-like_C_sf"/>
</dbReference>
<evidence type="ECO:0000259" key="7">
    <source>
        <dbReference type="Pfam" id="PF00890"/>
    </source>
</evidence>
<comment type="cofactor">
    <cofactor evidence="1">
        <name>FAD</name>
        <dbReference type="ChEBI" id="CHEBI:57692"/>
    </cofactor>
</comment>
<reference evidence="9" key="1">
    <citation type="journal article" date="2021" name="PeerJ">
        <title>Extensive microbial diversity within the chicken gut microbiome revealed by metagenomics and culture.</title>
        <authorList>
            <person name="Gilroy R."/>
            <person name="Ravi A."/>
            <person name="Getino M."/>
            <person name="Pursley I."/>
            <person name="Horton D.L."/>
            <person name="Alikhan N.F."/>
            <person name="Baker D."/>
            <person name="Gharbi K."/>
            <person name="Hall N."/>
            <person name="Watson M."/>
            <person name="Adriaenssens E.M."/>
            <person name="Foster-Nyarko E."/>
            <person name="Jarju S."/>
            <person name="Secka A."/>
            <person name="Antonio M."/>
            <person name="Oren A."/>
            <person name="Chaudhuri R.R."/>
            <person name="La Ragione R."/>
            <person name="Hildebrand F."/>
            <person name="Pallen M.J."/>
        </authorList>
    </citation>
    <scope>NUCLEOTIDE SEQUENCE</scope>
    <source>
        <strain evidence="9">CHK179-5677</strain>
    </source>
</reference>
<feature type="region of interest" description="Disordered" evidence="6">
    <location>
        <begin position="506"/>
        <end position="531"/>
    </location>
</feature>
<gene>
    <name evidence="9" type="ORF">K8V01_03380</name>
</gene>
<evidence type="ECO:0000256" key="5">
    <source>
        <dbReference type="PIRSR" id="PIRSR000171-1"/>
    </source>
</evidence>
<sequence>MRPVELETDVLVLGGGSAGLCAAMAAREAGARVTLAYKRGGNATAVAAGGYAVVLPDAADDSMDRLMADALRSGTELVDQPLLRRLAERAYPAIERVTEWGVEFYRNEDGSYRRFRSGGHSVPRSLRCASGRGSDSYGVLFRRAGEEGVAMLKNALITQLLRKDGRVRGAAGMDGDGNPLLIAAKTVVLATGGMAALYEHTTTAPGLTGEGYILALEAGCRLRDMEFVQFMPTTLAAPPGLKGKLVNDTLRGEGAAILNSEGERFMERYDPVLKDVAARDILSAAIAKEVAAGRGSPMGGVYVDARHIPEKALLQSFGACKALRAAGIDPSRDLIEVVPAAHFSCGGVVIDVDCHTDVPGLYAVGEVAGGIHGANRLGATALTENVVFGQIAGQFAAEEAEKTPAPAGLTWDAPAQCSDCPPDQGTEDMLTGGEKKIRRILWQYGGILRDAQGLTQGLVELGYLDRQLSELPTPNFVQQQKKRRLTQLVYLASLVLQSALRRTESRGCHTRTDFPDTDPSQEKSIILSLKD</sequence>
<dbReference type="Pfam" id="PF02910">
    <property type="entry name" value="Succ_DH_flav_C"/>
    <property type="match status" value="1"/>
</dbReference>
<evidence type="ECO:0000256" key="2">
    <source>
        <dbReference type="ARBA" id="ARBA00022630"/>
    </source>
</evidence>
<dbReference type="Gene3D" id="1.20.58.100">
    <property type="entry name" value="Fumarate reductase/succinate dehydrogenase flavoprotein-like, C-terminal domain"/>
    <property type="match status" value="1"/>
</dbReference>
<dbReference type="InterPro" id="IPR015939">
    <property type="entry name" value="Fum_Rdtase/Succ_DH_flav-like_C"/>
</dbReference>
<dbReference type="PRINTS" id="PR00368">
    <property type="entry name" value="FADPNR"/>
</dbReference>
<dbReference type="InterPro" id="IPR003953">
    <property type="entry name" value="FAD-dep_OxRdtase_2_FAD-bd"/>
</dbReference>
<dbReference type="InterPro" id="IPR030664">
    <property type="entry name" value="SdhA/FrdA/AprA"/>
</dbReference>
<dbReference type="PANTHER" id="PTHR11632">
    <property type="entry name" value="SUCCINATE DEHYDROGENASE 2 FLAVOPROTEIN SUBUNIT"/>
    <property type="match status" value="1"/>
</dbReference>
<dbReference type="GO" id="GO:0033765">
    <property type="term" value="F:steroid dehydrogenase activity, acting on the CH-CH group of donors"/>
    <property type="evidence" value="ECO:0007669"/>
    <property type="project" value="UniProtKB-ARBA"/>
</dbReference>
<dbReference type="AlphaFoldDB" id="A0A921SSA6"/>
<dbReference type="PRINTS" id="PR00411">
    <property type="entry name" value="PNDRDTASEI"/>
</dbReference>
<dbReference type="InterPro" id="IPR027477">
    <property type="entry name" value="Succ_DH/fumarate_Rdtase_cat_sf"/>
</dbReference>
<evidence type="ECO:0000256" key="1">
    <source>
        <dbReference type="ARBA" id="ARBA00001974"/>
    </source>
</evidence>
<dbReference type="SUPFAM" id="SSF56425">
    <property type="entry name" value="Succinate dehydrogenase/fumarate reductase flavoprotein, catalytic domain"/>
    <property type="match status" value="1"/>
</dbReference>
<name>A0A921SSA6_9FIRM</name>
<keyword evidence="2" id="KW-0285">Flavoprotein</keyword>
<evidence type="ECO:0000256" key="4">
    <source>
        <dbReference type="ARBA" id="ARBA00023002"/>
    </source>
</evidence>
<dbReference type="EMBL" id="DYUC01000025">
    <property type="protein sequence ID" value="HJG86062.1"/>
    <property type="molecule type" value="Genomic_DNA"/>
</dbReference>
<accession>A0A921SSA6</accession>
<dbReference type="SUPFAM" id="SSF51905">
    <property type="entry name" value="FAD/NAD(P)-binding domain"/>
    <property type="match status" value="1"/>
</dbReference>
<evidence type="ECO:0000256" key="3">
    <source>
        <dbReference type="ARBA" id="ARBA00022827"/>
    </source>
</evidence>